<dbReference type="OrthoDB" id="196782at2759"/>
<feature type="transmembrane region" description="Helical" evidence="1">
    <location>
        <begin position="129"/>
        <end position="146"/>
    </location>
</feature>
<dbReference type="AlphaFoldDB" id="A0A2I0XAG3"/>
<reference evidence="2 3" key="2">
    <citation type="journal article" date="2017" name="Nature">
        <title>The Apostasia genome and the evolution of orchids.</title>
        <authorList>
            <person name="Zhang G.Q."/>
            <person name="Liu K.W."/>
            <person name="Li Z."/>
            <person name="Lohaus R."/>
            <person name="Hsiao Y.Y."/>
            <person name="Niu S.C."/>
            <person name="Wang J.Y."/>
            <person name="Lin Y.C."/>
            <person name="Xu Q."/>
            <person name="Chen L.J."/>
            <person name="Yoshida K."/>
            <person name="Fujiwara S."/>
            <person name="Wang Z.W."/>
            <person name="Zhang Y.Q."/>
            <person name="Mitsuda N."/>
            <person name="Wang M."/>
            <person name="Liu G.H."/>
            <person name="Pecoraro L."/>
            <person name="Huang H.X."/>
            <person name="Xiao X.J."/>
            <person name="Lin M."/>
            <person name="Wu X.Y."/>
            <person name="Wu W.L."/>
            <person name="Chen Y.Y."/>
            <person name="Chang S.B."/>
            <person name="Sakamoto S."/>
            <person name="Ohme-Takagi M."/>
            <person name="Yagi M."/>
            <person name="Zeng S.J."/>
            <person name="Shen C.Y."/>
            <person name="Yeh C.M."/>
            <person name="Luo Y.B."/>
            <person name="Tsai W.C."/>
            <person name="Van de Peer Y."/>
            <person name="Liu Z.J."/>
        </authorList>
    </citation>
    <scope>NUCLEOTIDE SEQUENCE [LARGE SCALE GENOMIC DNA]</scope>
    <source>
        <tissue evidence="2">The whole plant</tissue>
    </source>
</reference>
<proteinExistence type="predicted"/>
<feature type="transmembrane region" description="Helical" evidence="1">
    <location>
        <begin position="97"/>
        <end position="117"/>
    </location>
</feature>
<accession>A0A2I0XAG3</accession>
<keyword evidence="1" id="KW-0812">Transmembrane</keyword>
<evidence type="ECO:0000313" key="2">
    <source>
        <dbReference type="EMBL" id="PKU84892.1"/>
    </source>
</evidence>
<keyword evidence="3" id="KW-1185">Reference proteome</keyword>
<dbReference type="PANTHER" id="PTHR34543">
    <property type="entry name" value="PROTEIN ABA DEFICIENT 4, CHLOROPLASTIC"/>
    <property type="match status" value="1"/>
</dbReference>
<keyword evidence="1" id="KW-0472">Membrane</keyword>
<dbReference type="EMBL" id="KZ502022">
    <property type="protein sequence ID" value="PKU84892.1"/>
    <property type="molecule type" value="Genomic_DNA"/>
</dbReference>
<gene>
    <name evidence="2" type="ORF">MA16_Dca023395</name>
</gene>
<dbReference type="Pfam" id="PF14108">
    <property type="entry name" value="ABA4-like"/>
    <property type="match status" value="1"/>
</dbReference>
<dbReference type="InterPro" id="IPR025461">
    <property type="entry name" value="ABA4-like"/>
</dbReference>
<feature type="transmembrane region" description="Helical" evidence="1">
    <location>
        <begin position="212"/>
        <end position="231"/>
    </location>
</feature>
<evidence type="ECO:0000313" key="3">
    <source>
        <dbReference type="Proteomes" id="UP000233837"/>
    </source>
</evidence>
<dbReference type="PANTHER" id="PTHR34543:SF1">
    <property type="entry name" value="PROTEIN ABA DEFICIENT 4, CHLOROPLASTIC"/>
    <property type="match status" value="1"/>
</dbReference>
<dbReference type="STRING" id="906689.A0A2I0XAG3"/>
<evidence type="ECO:0008006" key="4">
    <source>
        <dbReference type="Google" id="ProtNLM"/>
    </source>
</evidence>
<organism evidence="2 3">
    <name type="scientific">Dendrobium catenatum</name>
    <dbReference type="NCBI Taxonomy" id="906689"/>
    <lineage>
        <taxon>Eukaryota</taxon>
        <taxon>Viridiplantae</taxon>
        <taxon>Streptophyta</taxon>
        <taxon>Embryophyta</taxon>
        <taxon>Tracheophyta</taxon>
        <taxon>Spermatophyta</taxon>
        <taxon>Magnoliopsida</taxon>
        <taxon>Liliopsida</taxon>
        <taxon>Asparagales</taxon>
        <taxon>Orchidaceae</taxon>
        <taxon>Epidendroideae</taxon>
        <taxon>Malaxideae</taxon>
        <taxon>Dendrobiinae</taxon>
        <taxon>Dendrobium</taxon>
    </lineage>
</organism>
<dbReference type="Proteomes" id="UP000233837">
    <property type="component" value="Unassembled WGS sequence"/>
</dbReference>
<protein>
    <recommendedName>
        <fullName evidence="4">Protein ABA DEFICIENT 4, chloroplastic</fullName>
    </recommendedName>
</protein>
<sequence>MSPYFCSQISPQAPILCRAVQPSIVAEQQSFFVFGTLNKEILGERFTSKACNIRVQCTFLGGSRFVTPKVFQRNISNSKDFVVSASWLTSSMIASNAFTWATVSVLPFYTLMVLAPNATLTRRAMKSDLPYVVLGLVYAFLLYHSWSPDTLRLMFASKYWLPELPGISKMFMNEMTLASAWIHLLAIDLYAARQVYYDGIKNNVETRHSVSLCLLFCPIGIIIHVITKVLAKAYSD</sequence>
<feature type="transmembrane region" description="Helical" evidence="1">
    <location>
        <begin position="166"/>
        <end position="191"/>
    </location>
</feature>
<name>A0A2I0XAG3_9ASPA</name>
<evidence type="ECO:0000256" key="1">
    <source>
        <dbReference type="SAM" id="Phobius"/>
    </source>
</evidence>
<reference evidence="2 3" key="1">
    <citation type="journal article" date="2016" name="Sci. Rep.">
        <title>The Dendrobium catenatum Lindl. genome sequence provides insights into polysaccharide synthase, floral development and adaptive evolution.</title>
        <authorList>
            <person name="Zhang G.Q."/>
            <person name="Xu Q."/>
            <person name="Bian C."/>
            <person name="Tsai W.C."/>
            <person name="Yeh C.M."/>
            <person name="Liu K.W."/>
            <person name="Yoshida K."/>
            <person name="Zhang L.S."/>
            <person name="Chang S.B."/>
            <person name="Chen F."/>
            <person name="Shi Y."/>
            <person name="Su Y.Y."/>
            <person name="Zhang Y.Q."/>
            <person name="Chen L.J."/>
            <person name="Yin Y."/>
            <person name="Lin M."/>
            <person name="Huang H."/>
            <person name="Deng H."/>
            <person name="Wang Z.W."/>
            <person name="Zhu S.L."/>
            <person name="Zhao X."/>
            <person name="Deng C."/>
            <person name="Niu S.C."/>
            <person name="Huang J."/>
            <person name="Wang M."/>
            <person name="Liu G.H."/>
            <person name="Yang H.J."/>
            <person name="Xiao X.J."/>
            <person name="Hsiao Y.Y."/>
            <person name="Wu W.L."/>
            <person name="Chen Y.Y."/>
            <person name="Mitsuda N."/>
            <person name="Ohme-Takagi M."/>
            <person name="Luo Y.B."/>
            <person name="Van de Peer Y."/>
            <person name="Liu Z.J."/>
        </authorList>
    </citation>
    <scope>NUCLEOTIDE SEQUENCE [LARGE SCALE GENOMIC DNA]</scope>
    <source>
        <tissue evidence="2">The whole plant</tissue>
    </source>
</reference>
<keyword evidence="1" id="KW-1133">Transmembrane helix</keyword>